<evidence type="ECO:0000256" key="1">
    <source>
        <dbReference type="SAM" id="MobiDB-lite"/>
    </source>
</evidence>
<keyword evidence="3" id="KW-1185">Reference proteome</keyword>
<sequence length="75" mass="8052">MAAEHEDLAGTTPAIRASGGENNKKQEQSPPSPRYPHTQTPPTTRSSKQTPTRERKGPRADSNSEKVAGQKGGKK</sequence>
<evidence type="ECO:0000313" key="3">
    <source>
        <dbReference type="Proteomes" id="UP001295444"/>
    </source>
</evidence>
<organism evidence="2 3">
    <name type="scientific">Pelobates cultripes</name>
    <name type="common">Western spadefoot toad</name>
    <dbReference type="NCBI Taxonomy" id="61616"/>
    <lineage>
        <taxon>Eukaryota</taxon>
        <taxon>Metazoa</taxon>
        <taxon>Chordata</taxon>
        <taxon>Craniata</taxon>
        <taxon>Vertebrata</taxon>
        <taxon>Euteleostomi</taxon>
        <taxon>Amphibia</taxon>
        <taxon>Batrachia</taxon>
        <taxon>Anura</taxon>
        <taxon>Pelobatoidea</taxon>
        <taxon>Pelobatidae</taxon>
        <taxon>Pelobates</taxon>
    </lineage>
</organism>
<name>A0AAD1R0A9_PELCU</name>
<feature type="compositionally biased region" description="Basic and acidic residues" evidence="1">
    <location>
        <begin position="51"/>
        <end position="64"/>
    </location>
</feature>
<protein>
    <submittedName>
        <fullName evidence="2">Uncharacterized protein</fullName>
    </submittedName>
</protein>
<proteinExistence type="predicted"/>
<reference evidence="2" key="1">
    <citation type="submission" date="2022-03" db="EMBL/GenBank/DDBJ databases">
        <authorList>
            <person name="Alioto T."/>
            <person name="Alioto T."/>
            <person name="Gomez Garrido J."/>
        </authorList>
    </citation>
    <scope>NUCLEOTIDE SEQUENCE</scope>
</reference>
<evidence type="ECO:0000313" key="2">
    <source>
        <dbReference type="EMBL" id="CAH2221341.1"/>
    </source>
</evidence>
<gene>
    <name evidence="2" type="ORF">PECUL_23A033453</name>
</gene>
<dbReference type="EMBL" id="OW240912">
    <property type="protein sequence ID" value="CAH2221341.1"/>
    <property type="molecule type" value="Genomic_DNA"/>
</dbReference>
<feature type="region of interest" description="Disordered" evidence="1">
    <location>
        <begin position="1"/>
        <end position="75"/>
    </location>
</feature>
<accession>A0AAD1R0A9</accession>
<feature type="compositionally biased region" description="Polar residues" evidence="1">
    <location>
        <begin position="37"/>
        <end position="50"/>
    </location>
</feature>
<feature type="non-terminal residue" evidence="2">
    <location>
        <position position="75"/>
    </location>
</feature>
<dbReference type="AlphaFoldDB" id="A0AAD1R0A9"/>
<dbReference type="Proteomes" id="UP001295444">
    <property type="component" value="Chromosome 01"/>
</dbReference>